<dbReference type="PROSITE" id="PS50192">
    <property type="entry name" value="T_SNARE"/>
    <property type="match status" value="1"/>
</dbReference>
<evidence type="ECO:0000256" key="8">
    <source>
        <dbReference type="ARBA" id="ARBA00029447"/>
    </source>
</evidence>
<evidence type="ECO:0000259" key="12">
    <source>
        <dbReference type="PROSITE" id="PS50111"/>
    </source>
</evidence>
<dbReference type="Pfam" id="PF17200">
    <property type="entry name" value="sCache_2"/>
    <property type="match status" value="1"/>
</dbReference>
<evidence type="ECO:0000256" key="6">
    <source>
        <dbReference type="ARBA" id="ARBA00023136"/>
    </source>
</evidence>
<proteinExistence type="inferred from homology"/>
<dbReference type="PROSITE" id="PS50885">
    <property type="entry name" value="HAMP"/>
    <property type="match status" value="1"/>
</dbReference>
<dbReference type="Gene3D" id="3.30.450.20">
    <property type="entry name" value="PAS domain"/>
    <property type="match status" value="1"/>
</dbReference>
<accession>A0ABQ5U3F3</accession>
<dbReference type="Pfam" id="PF00672">
    <property type="entry name" value="HAMP"/>
    <property type="match status" value="1"/>
</dbReference>
<keyword evidence="7 9" id="KW-0807">Transducer</keyword>
<dbReference type="Pfam" id="PF00015">
    <property type="entry name" value="MCPsignal"/>
    <property type="match status" value="1"/>
</dbReference>
<dbReference type="SUPFAM" id="SSF58104">
    <property type="entry name" value="Methyl-accepting chemotaxis protein (MCP) signaling domain"/>
    <property type="match status" value="1"/>
</dbReference>
<dbReference type="Proteomes" id="UP001161409">
    <property type="component" value="Unassembled WGS sequence"/>
</dbReference>
<keyword evidence="3" id="KW-0997">Cell inner membrane</keyword>
<evidence type="ECO:0000256" key="11">
    <source>
        <dbReference type="SAM" id="Phobius"/>
    </source>
</evidence>
<evidence type="ECO:0000256" key="1">
    <source>
        <dbReference type="ARBA" id="ARBA00004429"/>
    </source>
</evidence>
<evidence type="ECO:0000256" key="7">
    <source>
        <dbReference type="ARBA" id="ARBA00023224"/>
    </source>
</evidence>
<reference evidence="15" key="2">
    <citation type="submission" date="2023-01" db="EMBL/GenBank/DDBJ databases">
        <title>Draft genome sequence of Sneathiella chinensis strain NBRC 103408.</title>
        <authorList>
            <person name="Sun Q."/>
            <person name="Mori K."/>
        </authorList>
    </citation>
    <scope>NUCLEOTIDE SEQUENCE</scope>
    <source>
        <strain evidence="15">NBRC 103408</strain>
    </source>
</reference>
<dbReference type="SMART" id="SM01049">
    <property type="entry name" value="Cache_2"/>
    <property type="match status" value="1"/>
</dbReference>
<gene>
    <name evidence="15" type="ORF">GCM10007924_16550</name>
</gene>
<keyword evidence="6 11" id="KW-0472">Membrane</keyword>
<feature type="domain" description="Methyl-accepting transducer" evidence="12">
    <location>
        <begin position="333"/>
        <end position="569"/>
    </location>
</feature>
<name>A0ABQ5U3F3_9PROT</name>
<dbReference type="Gene3D" id="6.10.340.10">
    <property type="match status" value="1"/>
</dbReference>
<comment type="similarity">
    <text evidence="8">Belongs to the methyl-accepting chemotaxis (MCP) protein family.</text>
</comment>
<keyword evidence="2" id="KW-1003">Cell membrane</keyword>
<evidence type="ECO:0000256" key="9">
    <source>
        <dbReference type="PROSITE-ProRule" id="PRU00284"/>
    </source>
</evidence>
<feature type="region of interest" description="Disordered" evidence="10">
    <location>
        <begin position="331"/>
        <end position="363"/>
    </location>
</feature>
<comment type="subcellular location">
    <subcellularLocation>
        <location evidence="1">Cell inner membrane</location>
        <topology evidence="1">Multi-pass membrane protein</topology>
    </subcellularLocation>
</comment>
<evidence type="ECO:0000259" key="13">
    <source>
        <dbReference type="PROSITE" id="PS50192"/>
    </source>
</evidence>
<evidence type="ECO:0000256" key="3">
    <source>
        <dbReference type="ARBA" id="ARBA00022519"/>
    </source>
</evidence>
<comment type="caution">
    <text evidence="15">The sequence shown here is derived from an EMBL/GenBank/DDBJ whole genome shotgun (WGS) entry which is preliminary data.</text>
</comment>
<dbReference type="PANTHER" id="PTHR32089:SF112">
    <property type="entry name" value="LYSOZYME-LIKE PROTEIN-RELATED"/>
    <property type="match status" value="1"/>
</dbReference>
<reference evidence="15" key="1">
    <citation type="journal article" date="2014" name="Int. J. Syst. Evol. Microbiol.">
        <title>Complete genome of a new Firmicutes species belonging to the dominant human colonic microbiota ('Ruminococcus bicirculans') reveals two chromosomes and a selective capacity to utilize plant glucans.</title>
        <authorList>
            <consortium name="NISC Comparative Sequencing Program"/>
            <person name="Wegmann U."/>
            <person name="Louis P."/>
            <person name="Goesmann A."/>
            <person name="Henrissat B."/>
            <person name="Duncan S.H."/>
            <person name="Flint H.J."/>
        </authorList>
    </citation>
    <scope>NUCLEOTIDE SEQUENCE</scope>
    <source>
        <strain evidence="15">NBRC 103408</strain>
    </source>
</reference>
<dbReference type="Gene3D" id="1.10.287.950">
    <property type="entry name" value="Methyl-accepting chemotaxis protein"/>
    <property type="match status" value="1"/>
</dbReference>
<evidence type="ECO:0000256" key="10">
    <source>
        <dbReference type="SAM" id="MobiDB-lite"/>
    </source>
</evidence>
<evidence type="ECO:0000259" key="14">
    <source>
        <dbReference type="PROSITE" id="PS50885"/>
    </source>
</evidence>
<feature type="domain" description="T-SNARE coiled-coil homology" evidence="13">
    <location>
        <begin position="485"/>
        <end position="547"/>
    </location>
</feature>
<dbReference type="InterPro" id="IPR004089">
    <property type="entry name" value="MCPsignal_dom"/>
</dbReference>
<feature type="compositionally biased region" description="Basic and acidic residues" evidence="10">
    <location>
        <begin position="286"/>
        <end position="295"/>
    </location>
</feature>
<keyword evidence="16" id="KW-1185">Reference proteome</keyword>
<dbReference type="SMART" id="SM00304">
    <property type="entry name" value="HAMP"/>
    <property type="match status" value="1"/>
</dbReference>
<keyword evidence="5 11" id="KW-1133">Transmembrane helix</keyword>
<evidence type="ECO:0000256" key="5">
    <source>
        <dbReference type="ARBA" id="ARBA00022989"/>
    </source>
</evidence>
<keyword evidence="4 11" id="KW-0812">Transmembrane</keyword>
<sequence length="589" mass="63339">MKNITISKKILALVGASLIAMLVMGGLGITAIDSALTNGRKATLKTVIQNAESVSDHYYKMAVAGELTEEAAKLEAMKVLQDMRYNDSDYLTITDSNAVMLMHPFVKDLIGKDQMQTKDANGKFFFREMLEVSKKPDGGYVGYVFHKPGSDVPIEKLSYVRLFKPWGWIITTGVYMDDLEKTRSEYVTELVAAGAVVLFVIIGISMLIGRSIVRPLARITGNVERLAEGDKDFEPTDTDRGDEIGRLSKALALFRENAIQMDAMAAEQEEMRQRQIEEEQRAITEREEAKRREVEQQQAAEQRAEEERKRAMLQLAETFESSVQGIVTTVSSSSEQMRGAAEGLSRNASDASERSNLVASASEEASTSVQAVASATEELSSSIREISSQVSRSASISTRAVEQANSTGNAMTSLQNAASKIGEVITLINDIAGQTNLLALNATIEAARAGDAGKGFAVVASEVKSLANQTARATEEISAQISALQSETQSTTTAIQEISETIREINHIGTAIASAVEQQGAATSEISRNAQTAAHSAGDVTMNITSVRETSGATGVAANEVLGAAELLSRQSGELRDQVSRFLASVKAS</sequence>
<evidence type="ECO:0000256" key="2">
    <source>
        <dbReference type="ARBA" id="ARBA00022475"/>
    </source>
</evidence>
<dbReference type="InterPro" id="IPR000727">
    <property type="entry name" value="T_SNARE_dom"/>
</dbReference>
<dbReference type="CDD" id="cd06225">
    <property type="entry name" value="HAMP"/>
    <property type="match status" value="1"/>
</dbReference>
<evidence type="ECO:0000313" key="15">
    <source>
        <dbReference type="EMBL" id="GLQ06434.1"/>
    </source>
</evidence>
<feature type="transmembrane region" description="Helical" evidence="11">
    <location>
        <begin position="190"/>
        <end position="209"/>
    </location>
</feature>
<organism evidence="15 16">
    <name type="scientific">Sneathiella chinensis</name>
    <dbReference type="NCBI Taxonomy" id="349750"/>
    <lineage>
        <taxon>Bacteria</taxon>
        <taxon>Pseudomonadati</taxon>
        <taxon>Pseudomonadota</taxon>
        <taxon>Alphaproteobacteria</taxon>
        <taxon>Sneathiellales</taxon>
        <taxon>Sneathiellaceae</taxon>
        <taxon>Sneathiella</taxon>
    </lineage>
</organism>
<evidence type="ECO:0000256" key="4">
    <source>
        <dbReference type="ARBA" id="ARBA00022692"/>
    </source>
</evidence>
<evidence type="ECO:0000313" key="16">
    <source>
        <dbReference type="Proteomes" id="UP001161409"/>
    </source>
</evidence>
<dbReference type="PROSITE" id="PS50111">
    <property type="entry name" value="CHEMOTAXIS_TRANSDUC_2"/>
    <property type="match status" value="1"/>
</dbReference>
<dbReference type="InterPro" id="IPR003660">
    <property type="entry name" value="HAMP_dom"/>
</dbReference>
<dbReference type="PANTHER" id="PTHR32089">
    <property type="entry name" value="METHYL-ACCEPTING CHEMOTAXIS PROTEIN MCPB"/>
    <property type="match status" value="1"/>
</dbReference>
<dbReference type="SMART" id="SM00283">
    <property type="entry name" value="MA"/>
    <property type="match status" value="1"/>
</dbReference>
<feature type="domain" description="HAMP" evidence="14">
    <location>
        <begin position="210"/>
        <end position="263"/>
    </location>
</feature>
<feature type="compositionally biased region" description="Polar residues" evidence="10">
    <location>
        <begin position="346"/>
        <end position="357"/>
    </location>
</feature>
<dbReference type="EMBL" id="BSNF01000006">
    <property type="protein sequence ID" value="GLQ06434.1"/>
    <property type="molecule type" value="Genomic_DNA"/>
</dbReference>
<protein>
    <submittedName>
        <fullName evidence="15">Chemotaxis protein</fullName>
    </submittedName>
</protein>
<feature type="region of interest" description="Disordered" evidence="10">
    <location>
        <begin position="286"/>
        <end position="309"/>
    </location>
</feature>
<dbReference type="InterPro" id="IPR033480">
    <property type="entry name" value="sCache_2"/>
</dbReference>